<gene>
    <name evidence="2" type="ORF">SMAX5B_019264</name>
</gene>
<proteinExistence type="predicted"/>
<name>A0A2U9B2Y8_SCOMX</name>
<sequence>STKSPLLEHLAVSGGSSRSSRSRGPVHGASSARGPGATPPFVPGTAALLGFPGSDSPLRKRTPQLHGVQRVVMTT</sequence>
<feature type="non-terminal residue" evidence="2">
    <location>
        <position position="75"/>
    </location>
</feature>
<feature type="compositionally biased region" description="Low complexity" evidence="1">
    <location>
        <begin position="13"/>
        <end position="23"/>
    </location>
</feature>
<evidence type="ECO:0000256" key="1">
    <source>
        <dbReference type="SAM" id="MobiDB-lite"/>
    </source>
</evidence>
<evidence type="ECO:0000313" key="2">
    <source>
        <dbReference type="EMBL" id="AWO98309.1"/>
    </source>
</evidence>
<evidence type="ECO:0000313" key="3">
    <source>
        <dbReference type="Proteomes" id="UP000246464"/>
    </source>
</evidence>
<reference evidence="2 3" key="1">
    <citation type="submission" date="2017-12" db="EMBL/GenBank/DDBJ databases">
        <title>Integrating genomic resources of turbot (Scophthalmus maximus) in depth evaluation of genetic and physical mapping variation across individuals.</title>
        <authorList>
            <person name="Martinez P."/>
        </authorList>
    </citation>
    <scope>NUCLEOTIDE SEQUENCE [LARGE SCALE GENOMIC DNA]</scope>
</reference>
<feature type="non-terminal residue" evidence="2">
    <location>
        <position position="1"/>
    </location>
</feature>
<dbReference type="Proteomes" id="UP000246464">
    <property type="component" value="Chromosome 2"/>
</dbReference>
<protein>
    <submittedName>
        <fullName evidence="2">Uncharacterized protein</fullName>
    </submittedName>
</protein>
<organism evidence="2 3">
    <name type="scientific">Scophthalmus maximus</name>
    <name type="common">Turbot</name>
    <name type="synonym">Psetta maxima</name>
    <dbReference type="NCBI Taxonomy" id="52904"/>
    <lineage>
        <taxon>Eukaryota</taxon>
        <taxon>Metazoa</taxon>
        <taxon>Chordata</taxon>
        <taxon>Craniata</taxon>
        <taxon>Vertebrata</taxon>
        <taxon>Euteleostomi</taxon>
        <taxon>Actinopterygii</taxon>
        <taxon>Neopterygii</taxon>
        <taxon>Teleostei</taxon>
        <taxon>Neoteleostei</taxon>
        <taxon>Acanthomorphata</taxon>
        <taxon>Carangaria</taxon>
        <taxon>Pleuronectiformes</taxon>
        <taxon>Pleuronectoidei</taxon>
        <taxon>Scophthalmidae</taxon>
        <taxon>Scophthalmus</taxon>
    </lineage>
</organism>
<dbReference type="EMBL" id="CP026244">
    <property type="protein sequence ID" value="AWO98309.1"/>
    <property type="molecule type" value="Genomic_DNA"/>
</dbReference>
<feature type="region of interest" description="Disordered" evidence="1">
    <location>
        <begin position="1"/>
        <end position="45"/>
    </location>
</feature>
<keyword evidence="3" id="KW-1185">Reference proteome</keyword>
<accession>A0A2U9B2Y8</accession>
<dbReference type="AlphaFoldDB" id="A0A2U9B2Y8"/>